<keyword evidence="5" id="KW-0418">Kinase</keyword>
<evidence type="ECO:0000313" key="11">
    <source>
        <dbReference type="EMBL" id="KAI0492056.1"/>
    </source>
</evidence>
<dbReference type="InterPro" id="IPR008271">
    <property type="entry name" value="Ser/Thr_kinase_AS"/>
</dbReference>
<evidence type="ECO:0000313" key="12">
    <source>
        <dbReference type="Proteomes" id="UP000829196"/>
    </source>
</evidence>
<dbReference type="PROSITE" id="PS00107">
    <property type="entry name" value="PROTEIN_KINASE_ATP"/>
    <property type="match status" value="1"/>
</dbReference>
<dbReference type="GO" id="GO:0005524">
    <property type="term" value="F:ATP binding"/>
    <property type="evidence" value="ECO:0007669"/>
    <property type="project" value="UniProtKB-UniRule"/>
</dbReference>
<evidence type="ECO:0000256" key="8">
    <source>
        <dbReference type="RuleBase" id="RU000304"/>
    </source>
</evidence>
<keyword evidence="12" id="KW-1185">Reference proteome</keyword>
<dbReference type="Pfam" id="PF00069">
    <property type="entry name" value="Pkinase"/>
    <property type="match status" value="2"/>
</dbReference>
<dbReference type="PROSITE" id="PS50011">
    <property type="entry name" value="PROTEIN_KINASE_DOM"/>
    <property type="match status" value="1"/>
</dbReference>
<proteinExistence type="inferred from homology"/>
<dbReference type="FunFam" id="1.10.510.10:FF:000013">
    <property type="entry name" value="Mitogen-activated protein kinase"/>
    <property type="match status" value="1"/>
</dbReference>
<name>A0A8T3A688_DENNO</name>
<evidence type="ECO:0000256" key="9">
    <source>
        <dbReference type="SAM" id="MobiDB-lite"/>
    </source>
</evidence>
<dbReference type="SMR" id="A0A8T3A688"/>
<comment type="similarity">
    <text evidence="1">Belongs to the protein kinase superfamily. CMGC Ser/Thr protein kinase family. MAP kinase subfamily.</text>
</comment>
<accession>A0A8T3A688</accession>
<dbReference type="EMBL" id="JAGYWB010000018">
    <property type="protein sequence ID" value="KAI0492056.1"/>
    <property type="molecule type" value="Genomic_DNA"/>
</dbReference>
<evidence type="ECO:0000256" key="2">
    <source>
        <dbReference type="ARBA" id="ARBA00022527"/>
    </source>
</evidence>
<evidence type="ECO:0000256" key="7">
    <source>
        <dbReference type="PROSITE-ProRule" id="PRU10141"/>
    </source>
</evidence>
<gene>
    <name evidence="11" type="ORF">KFK09_026321</name>
</gene>
<dbReference type="InterPro" id="IPR017441">
    <property type="entry name" value="Protein_kinase_ATP_BS"/>
</dbReference>
<dbReference type="Proteomes" id="UP000829196">
    <property type="component" value="Unassembled WGS sequence"/>
</dbReference>
<evidence type="ECO:0000256" key="1">
    <source>
        <dbReference type="ARBA" id="ARBA00008832"/>
    </source>
</evidence>
<sequence>MDAADTDMTDAGPSRHQAAVAQPPGLESIQATLSHGGRFIQYNIFGNVFEVTSKYKPPIMPIGKGAYGIVCSAFNSETGEQVAIKKIANAFDNKIDAKRTLREIKLLRHMDHENYFLYQILRGLKYIHSASVLHRDLKPSNLLLNANCDLKICDFGLARTTSETDFMTEYVVTRWYRAPELLLNSSEYTTAIDVWSVGCIFMELMDRKPLFPGRDHVHQLRLLMELIGTPDEADLGYVNENARRYINQLPRHSPQSFHEKFPHVHPQAIDLVEKMLTFDPRKRLTVEEALEHPYLASLHDISDEPVCLMPFSFDFEQHALSEDQMKELIYREALAFNPEYQLI</sequence>
<comment type="caution">
    <text evidence="11">The sequence shown here is derived from an EMBL/GenBank/DDBJ whole genome shotgun (WGS) entry which is preliminary data.</text>
</comment>
<dbReference type="InterPro" id="IPR000719">
    <property type="entry name" value="Prot_kinase_dom"/>
</dbReference>
<protein>
    <recommendedName>
        <fullName evidence="10">Protein kinase domain-containing protein</fullName>
    </recommendedName>
</protein>
<dbReference type="GO" id="GO:0004674">
    <property type="term" value="F:protein serine/threonine kinase activity"/>
    <property type="evidence" value="ECO:0007669"/>
    <property type="project" value="UniProtKB-KW"/>
</dbReference>
<dbReference type="OrthoDB" id="192887at2759"/>
<dbReference type="Gene3D" id="1.10.510.10">
    <property type="entry name" value="Transferase(Phosphotransferase) domain 1"/>
    <property type="match status" value="1"/>
</dbReference>
<feature type="domain" description="Protein kinase" evidence="10">
    <location>
        <begin position="1"/>
        <end position="295"/>
    </location>
</feature>
<evidence type="ECO:0000256" key="3">
    <source>
        <dbReference type="ARBA" id="ARBA00022679"/>
    </source>
</evidence>
<dbReference type="InterPro" id="IPR050117">
    <property type="entry name" value="MAPK"/>
</dbReference>
<evidence type="ECO:0000256" key="6">
    <source>
        <dbReference type="ARBA" id="ARBA00022840"/>
    </source>
</evidence>
<evidence type="ECO:0000256" key="5">
    <source>
        <dbReference type="ARBA" id="ARBA00022777"/>
    </source>
</evidence>
<feature type="region of interest" description="Disordered" evidence="9">
    <location>
        <begin position="1"/>
        <end position="23"/>
    </location>
</feature>
<dbReference type="FunFam" id="3.30.200.20:FF:000046">
    <property type="entry name" value="Mitogen-activated protein kinase"/>
    <property type="match status" value="1"/>
</dbReference>
<dbReference type="AlphaFoldDB" id="A0A8T3A688"/>
<keyword evidence="4 7" id="KW-0547">Nucleotide-binding</keyword>
<evidence type="ECO:0000259" key="10">
    <source>
        <dbReference type="PROSITE" id="PS50011"/>
    </source>
</evidence>
<reference evidence="11" key="1">
    <citation type="journal article" date="2022" name="Front. Genet.">
        <title>Chromosome-Scale Assembly of the Dendrobium nobile Genome Provides Insights Into the Molecular Mechanism of the Biosynthesis of the Medicinal Active Ingredient of Dendrobium.</title>
        <authorList>
            <person name="Xu Q."/>
            <person name="Niu S.-C."/>
            <person name="Li K.-L."/>
            <person name="Zheng P.-J."/>
            <person name="Zhang X.-J."/>
            <person name="Jia Y."/>
            <person name="Liu Y."/>
            <person name="Niu Y.-X."/>
            <person name="Yu L.-H."/>
            <person name="Chen D.-F."/>
            <person name="Zhang G.-Q."/>
        </authorList>
    </citation>
    <scope>NUCLEOTIDE SEQUENCE</scope>
    <source>
        <tissue evidence="11">Leaf</tissue>
    </source>
</reference>
<feature type="binding site" evidence="7">
    <location>
        <position position="86"/>
    </location>
    <ligand>
        <name>ATP</name>
        <dbReference type="ChEBI" id="CHEBI:30616"/>
    </ligand>
</feature>
<evidence type="ECO:0000256" key="4">
    <source>
        <dbReference type="ARBA" id="ARBA00022741"/>
    </source>
</evidence>
<keyword evidence="2 8" id="KW-0723">Serine/threonine-protein kinase</keyword>
<dbReference type="PROSITE" id="PS00108">
    <property type="entry name" value="PROTEIN_KINASE_ST"/>
    <property type="match status" value="1"/>
</dbReference>
<dbReference type="InterPro" id="IPR011009">
    <property type="entry name" value="Kinase-like_dom_sf"/>
</dbReference>
<keyword evidence="6 7" id="KW-0067">ATP-binding</keyword>
<dbReference type="PANTHER" id="PTHR24055">
    <property type="entry name" value="MITOGEN-ACTIVATED PROTEIN KINASE"/>
    <property type="match status" value="1"/>
</dbReference>
<dbReference type="Gene3D" id="3.30.200.20">
    <property type="entry name" value="Phosphorylase Kinase, domain 1"/>
    <property type="match status" value="2"/>
</dbReference>
<dbReference type="SMART" id="SM00220">
    <property type="entry name" value="S_TKc"/>
    <property type="match status" value="1"/>
</dbReference>
<dbReference type="SUPFAM" id="SSF56112">
    <property type="entry name" value="Protein kinase-like (PK-like)"/>
    <property type="match status" value="1"/>
</dbReference>
<keyword evidence="3" id="KW-0808">Transferase</keyword>
<organism evidence="11 12">
    <name type="scientific">Dendrobium nobile</name>
    <name type="common">Orchid</name>
    <dbReference type="NCBI Taxonomy" id="94219"/>
    <lineage>
        <taxon>Eukaryota</taxon>
        <taxon>Viridiplantae</taxon>
        <taxon>Streptophyta</taxon>
        <taxon>Embryophyta</taxon>
        <taxon>Tracheophyta</taxon>
        <taxon>Spermatophyta</taxon>
        <taxon>Magnoliopsida</taxon>
        <taxon>Liliopsida</taxon>
        <taxon>Asparagales</taxon>
        <taxon>Orchidaceae</taxon>
        <taxon>Epidendroideae</taxon>
        <taxon>Malaxideae</taxon>
        <taxon>Dendrobiinae</taxon>
        <taxon>Dendrobium</taxon>
    </lineage>
</organism>